<name>A0ABQ3XZV1_9ACTN</name>
<evidence type="ECO:0000256" key="1">
    <source>
        <dbReference type="SAM" id="MobiDB-lite"/>
    </source>
</evidence>
<feature type="compositionally biased region" description="Acidic residues" evidence="1">
    <location>
        <begin position="40"/>
        <end position="56"/>
    </location>
</feature>
<keyword evidence="3" id="KW-1185">Reference proteome</keyword>
<proteinExistence type="predicted"/>
<protein>
    <submittedName>
        <fullName evidence="2">Uncharacterized protein</fullName>
    </submittedName>
</protein>
<accession>A0ABQ3XZV1</accession>
<dbReference type="RefSeq" id="WP_203761202.1">
    <property type="nucleotide sequence ID" value="NZ_BAAABO010000029.1"/>
</dbReference>
<gene>
    <name evidence="2" type="ORF">Ade02nite_19140</name>
</gene>
<reference evidence="2 3" key="1">
    <citation type="submission" date="2021-01" db="EMBL/GenBank/DDBJ databases">
        <title>Whole genome shotgun sequence of Actinoplanes deccanensis NBRC 13994.</title>
        <authorList>
            <person name="Komaki H."/>
            <person name="Tamura T."/>
        </authorList>
    </citation>
    <scope>NUCLEOTIDE SEQUENCE [LARGE SCALE GENOMIC DNA]</scope>
    <source>
        <strain evidence="2 3">NBRC 13994</strain>
    </source>
</reference>
<organism evidence="2 3">
    <name type="scientific">Paractinoplanes deccanensis</name>
    <dbReference type="NCBI Taxonomy" id="113561"/>
    <lineage>
        <taxon>Bacteria</taxon>
        <taxon>Bacillati</taxon>
        <taxon>Actinomycetota</taxon>
        <taxon>Actinomycetes</taxon>
        <taxon>Micromonosporales</taxon>
        <taxon>Micromonosporaceae</taxon>
        <taxon>Paractinoplanes</taxon>
    </lineage>
</organism>
<feature type="region of interest" description="Disordered" evidence="1">
    <location>
        <begin position="31"/>
        <end position="56"/>
    </location>
</feature>
<comment type="caution">
    <text evidence="2">The sequence shown here is derived from an EMBL/GenBank/DDBJ whole genome shotgun (WGS) entry which is preliminary data.</text>
</comment>
<evidence type="ECO:0000313" key="3">
    <source>
        <dbReference type="Proteomes" id="UP000609879"/>
    </source>
</evidence>
<dbReference type="EMBL" id="BOMI01000033">
    <property type="protein sequence ID" value="GID73273.1"/>
    <property type="molecule type" value="Genomic_DNA"/>
</dbReference>
<sequence>MTDVYEAEERYFLPLTDDERRREEHLDSCWQGCDDLHPDEQEDPWGDEDYDRDAPW</sequence>
<evidence type="ECO:0000313" key="2">
    <source>
        <dbReference type="EMBL" id="GID73273.1"/>
    </source>
</evidence>
<dbReference type="Proteomes" id="UP000609879">
    <property type="component" value="Unassembled WGS sequence"/>
</dbReference>